<evidence type="ECO:0000313" key="2">
    <source>
        <dbReference type="EMBL" id="WAN69368.1"/>
    </source>
</evidence>
<reference evidence="2" key="2">
    <citation type="submission" date="2022-10" db="EMBL/GenBank/DDBJ databases">
        <authorList>
            <person name="Ngo T.-E."/>
        </authorList>
    </citation>
    <scope>NUCLEOTIDE SEQUENCE</scope>
    <source>
        <strain evidence="2">JHB</strain>
    </source>
</reference>
<feature type="region of interest" description="Disordered" evidence="1">
    <location>
        <begin position="41"/>
        <end position="68"/>
    </location>
</feature>
<dbReference type="Proteomes" id="UP000176944">
    <property type="component" value="Chromosome"/>
</dbReference>
<reference evidence="2" key="1">
    <citation type="journal article" date="2017" name="Proc. Natl. Acad. Sci. U.S.A.">
        <title>Comparative genomics uncovers the prolific and distinctive metabolic potential of the cyanobacterial genus Moorea.</title>
        <authorList>
            <person name="Leao T."/>
            <person name="Castelao G."/>
            <person name="Korobeynikov A."/>
            <person name="Monroe E.A."/>
            <person name="Podell S."/>
            <person name="Glukhov E."/>
            <person name="Allen E.E."/>
            <person name="Gerwick W.H."/>
            <person name="Gerwick L."/>
        </authorList>
    </citation>
    <scope>NUCLEOTIDE SEQUENCE</scope>
    <source>
        <strain evidence="2">JHB</strain>
    </source>
</reference>
<gene>
    <name evidence="2" type="ORF">BJP36_44215</name>
</gene>
<protein>
    <submittedName>
        <fullName evidence="2">Uncharacterized protein</fullName>
    </submittedName>
</protein>
<sequence>MATSPLSPRLLRGAIVALDPANPLASVILFQYNPETMTRSLTPRTAGADLSAQGKSDLDTTEAKRISGPPKETISLKMAIDATDRLEQADTMAVTLGIHPQMATLEMLMYPKTLSVLTNSAMSKAGTLEIVAMEAPLTLFIWGGNRILPVRVDSMSIEELAYDVNLNPIRADVNLTLEVLSYKDLKLASLGGALFMAHQVSKELMATMESLKNVSSIAKGAAGSIPLL</sequence>
<organism evidence="2">
    <name type="scientific">Moorena producens (strain JHB)</name>
    <dbReference type="NCBI Taxonomy" id="1454205"/>
    <lineage>
        <taxon>Bacteria</taxon>
        <taxon>Bacillati</taxon>
        <taxon>Cyanobacteriota</taxon>
        <taxon>Cyanophyceae</taxon>
        <taxon>Coleofasciculales</taxon>
        <taxon>Coleofasciculaceae</taxon>
        <taxon>Moorena</taxon>
    </lineage>
</organism>
<dbReference type="AlphaFoldDB" id="A0A9Q9STK0"/>
<proteinExistence type="predicted"/>
<dbReference type="EMBL" id="CP017708">
    <property type="protein sequence ID" value="WAN69368.1"/>
    <property type="molecule type" value="Genomic_DNA"/>
</dbReference>
<name>A0A9Q9STK0_MOOP1</name>
<feature type="compositionally biased region" description="Basic and acidic residues" evidence="1">
    <location>
        <begin position="56"/>
        <end position="65"/>
    </location>
</feature>
<evidence type="ECO:0000256" key="1">
    <source>
        <dbReference type="SAM" id="MobiDB-lite"/>
    </source>
</evidence>
<accession>A0A9Q9STK0</accession>